<keyword evidence="2 5" id="KW-0732">Signal</keyword>
<protein>
    <submittedName>
        <fullName evidence="7">Glycoside hydrolase family 16 protein</fullName>
    </submittedName>
</protein>
<dbReference type="PANTHER" id="PTHR10963:SF55">
    <property type="entry name" value="GLYCOSIDE HYDROLASE FAMILY 16 PROTEIN"/>
    <property type="match status" value="1"/>
</dbReference>
<keyword evidence="4" id="KW-0326">Glycosidase</keyword>
<feature type="signal peptide" evidence="5">
    <location>
        <begin position="1"/>
        <end position="34"/>
    </location>
</feature>
<evidence type="ECO:0000256" key="2">
    <source>
        <dbReference type="ARBA" id="ARBA00022729"/>
    </source>
</evidence>
<evidence type="ECO:0000256" key="1">
    <source>
        <dbReference type="ARBA" id="ARBA00006865"/>
    </source>
</evidence>
<accession>A0ABY8BCD4</accession>
<evidence type="ECO:0000256" key="4">
    <source>
        <dbReference type="ARBA" id="ARBA00023295"/>
    </source>
</evidence>
<gene>
    <name evidence="7" type="ORF">PX653_21710</name>
</gene>
<dbReference type="GO" id="GO:0016787">
    <property type="term" value="F:hydrolase activity"/>
    <property type="evidence" value="ECO:0007669"/>
    <property type="project" value="UniProtKB-KW"/>
</dbReference>
<dbReference type="InterPro" id="IPR008263">
    <property type="entry name" value="GH16_AS"/>
</dbReference>
<keyword evidence="3 7" id="KW-0378">Hydrolase</keyword>
<sequence>MTSAGKLLWMTVTPTLAQTLVLALALTLALPASAAPPSGWRLVWADEFDVDGLPDPARWDYDTERNRAGWHNEELQYYARARLENSRVTGGRLVITARREALSAQPDYGGQQYTSARLVTRGKASWTYGYIEVRAKLPCGPGSWPAIWMLGTKGQWPVDGEIDIMEHVGNRPGEILGSVYTGASNWPMGTGHTDRTMVVDACGAFHDYHLTWTRERIRIGVDGRDYAERVNARDGDYAQWPFDSPQYLLLNLAVGGGLGGAVTNASLPWQFEVEYVRVYQP</sequence>
<dbReference type="PANTHER" id="PTHR10963">
    <property type="entry name" value="GLYCOSYL HYDROLASE-RELATED"/>
    <property type="match status" value="1"/>
</dbReference>
<dbReference type="Gene3D" id="2.60.120.200">
    <property type="match status" value="1"/>
</dbReference>
<keyword evidence="8" id="KW-1185">Reference proteome</keyword>
<evidence type="ECO:0000256" key="3">
    <source>
        <dbReference type="ARBA" id="ARBA00022801"/>
    </source>
</evidence>
<proteinExistence type="inferred from homology"/>
<dbReference type="CDD" id="cd08023">
    <property type="entry name" value="GH16_laminarinase_like"/>
    <property type="match status" value="1"/>
</dbReference>
<dbReference type="EMBL" id="CP119083">
    <property type="protein sequence ID" value="WEF32019.1"/>
    <property type="molecule type" value="Genomic_DNA"/>
</dbReference>
<organism evidence="7 8">
    <name type="scientific">Pseudoduganella chitinolytica</name>
    <dbReference type="NCBI Taxonomy" id="34070"/>
    <lineage>
        <taxon>Bacteria</taxon>
        <taxon>Pseudomonadati</taxon>
        <taxon>Pseudomonadota</taxon>
        <taxon>Betaproteobacteria</taxon>
        <taxon>Burkholderiales</taxon>
        <taxon>Oxalobacteraceae</taxon>
        <taxon>Telluria group</taxon>
        <taxon>Pseudoduganella</taxon>
    </lineage>
</organism>
<comment type="similarity">
    <text evidence="1">Belongs to the glycosyl hydrolase 16 family.</text>
</comment>
<dbReference type="PROSITE" id="PS01034">
    <property type="entry name" value="GH16_1"/>
    <property type="match status" value="1"/>
</dbReference>
<reference evidence="7 8" key="1">
    <citation type="submission" date="2023-02" db="EMBL/GenBank/DDBJ databases">
        <title>Gemone sequence of Telluria chitinolytica ACM 3522T.</title>
        <authorList>
            <person name="Frediansyah A."/>
            <person name="Miess H."/>
            <person name="Gross H."/>
        </authorList>
    </citation>
    <scope>NUCLEOTIDE SEQUENCE [LARGE SCALE GENOMIC DNA]</scope>
    <source>
        <strain evidence="7 8">ACM 3522</strain>
    </source>
</reference>
<dbReference type="Proteomes" id="UP001216510">
    <property type="component" value="Chromosome"/>
</dbReference>
<evidence type="ECO:0000313" key="8">
    <source>
        <dbReference type="Proteomes" id="UP001216510"/>
    </source>
</evidence>
<dbReference type="RefSeq" id="WP_277414781.1">
    <property type="nucleotide sequence ID" value="NZ_CP119083.1"/>
</dbReference>
<evidence type="ECO:0000256" key="5">
    <source>
        <dbReference type="SAM" id="SignalP"/>
    </source>
</evidence>
<dbReference type="Pfam" id="PF00722">
    <property type="entry name" value="Glyco_hydro_16"/>
    <property type="match status" value="1"/>
</dbReference>
<dbReference type="SUPFAM" id="SSF49899">
    <property type="entry name" value="Concanavalin A-like lectins/glucanases"/>
    <property type="match status" value="1"/>
</dbReference>
<dbReference type="InterPro" id="IPR013320">
    <property type="entry name" value="ConA-like_dom_sf"/>
</dbReference>
<name>A0ABY8BCD4_9BURK</name>
<dbReference type="PROSITE" id="PS51762">
    <property type="entry name" value="GH16_2"/>
    <property type="match status" value="1"/>
</dbReference>
<dbReference type="InterPro" id="IPR050546">
    <property type="entry name" value="Glycosyl_Hydrlase_16"/>
</dbReference>
<feature type="domain" description="GH16" evidence="6">
    <location>
        <begin position="48"/>
        <end position="281"/>
    </location>
</feature>
<feature type="chain" id="PRO_5045662313" evidence="5">
    <location>
        <begin position="35"/>
        <end position="281"/>
    </location>
</feature>
<evidence type="ECO:0000259" key="6">
    <source>
        <dbReference type="PROSITE" id="PS51762"/>
    </source>
</evidence>
<evidence type="ECO:0000313" key="7">
    <source>
        <dbReference type="EMBL" id="WEF32019.1"/>
    </source>
</evidence>
<dbReference type="InterPro" id="IPR000757">
    <property type="entry name" value="Beta-glucanase-like"/>
</dbReference>